<dbReference type="AlphaFoldDB" id="A0AAW2XCV3"/>
<evidence type="ECO:0000256" key="1">
    <source>
        <dbReference type="SAM" id="MobiDB-lite"/>
    </source>
</evidence>
<organism evidence="3">
    <name type="scientific">Sesamum latifolium</name>
    <dbReference type="NCBI Taxonomy" id="2727402"/>
    <lineage>
        <taxon>Eukaryota</taxon>
        <taxon>Viridiplantae</taxon>
        <taxon>Streptophyta</taxon>
        <taxon>Embryophyta</taxon>
        <taxon>Tracheophyta</taxon>
        <taxon>Spermatophyta</taxon>
        <taxon>Magnoliopsida</taxon>
        <taxon>eudicotyledons</taxon>
        <taxon>Gunneridae</taxon>
        <taxon>Pentapetalae</taxon>
        <taxon>asterids</taxon>
        <taxon>lamiids</taxon>
        <taxon>Lamiales</taxon>
        <taxon>Pedaliaceae</taxon>
        <taxon>Sesamum</taxon>
    </lineage>
</organism>
<evidence type="ECO:0000259" key="2">
    <source>
        <dbReference type="Pfam" id="PF22936"/>
    </source>
</evidence>
<accession>A0AAW2XCV3</accession>
<sequence length="187" mass="20407">MTIDELAGSLQAHEERLKKPTQESAEQALKAKLSIKETNSSTSPRGRGHVGFHGQGQNQGRGRGGRGQNNYSPNDKQNNYSTQNTNQGRGRGRGRSWRGEKDRRWYLDSGASSHICGKKDLFVDLNESIDGNITFGDSSKVQVKGKVLRPGSDGYTANWRAQTGVYSLPCAGHFGEHETNGSSKEGV</sequence>
<proteinExistence type="predicted"/>
<name>A0AAW2XCV3_9LAMI</name>
<dbReference type="Pfam" id="PF22936">
    <property type="entry name" value="Pol_BBD"/>
    <property type="match status" value="1"/>
</dbReference>
<reference evidence="3" key="2">
    <citation type="journal article" date="2024" name="Plant">
        <title>Genomic evolution and insights into agronomic trait innovations of Sesamum species.</title>
        <authorList>
            <person name="Miao H."/>
            <person name="Wang L."/>
            <person name="Qu L."/>
            <person name="Liu H."/>
            <person name="Sun Y."/>
            <person name="Le M."/>
            <person name="Wang Q."/>
            <person name="Wei S."/>
            <person name="Zheng Y."/>
            <person name="Lin W."/>
            <person name="Duan Y."/>
            <person name="Cao H."/>
            <person name="Xiong S."/>
            <person name="Wang X."/>
            <person name="Wei L."/>
            <person name="Li C."/>
            <person name="Ma Q."/>
            <person name="Ju M."/>
            <person name="Zhao R."/>
            <person name="Li G."/>
            <person name="Mu C."/>
            <person name="Tian Q."/>
            <person name="Mei H."/>
            <person name="Zhang T."/>
            <person name="Gao T."/>
            <person name="Zhang H."/>
        </authorList>
    </citation>
    <scope>NUCLEOTIDE SEQUENCE</scope>
    <source>
        <strain evidence="3">KEN1</strain>
    </source>
</reference>
<comment type="caution">
    <text evidence="3">The sequence shown here is derived from an EMBL/GenBank/DDBJ whole genome shotgun (WGS) entry which is preliminary data.</text>
</comment>
<feature type="compositionally biased region" description="Basic and acidic residues" evidence="1">
    <location>
        <begin position="12"/>
        <end position="21"/>
    </location>
</feature>
<feature type="domain" description="Retrovirus-related Pol polyprotein from transposon TNT 1-94-like beta-barrel" evidence="2">
    <location>
        <begin position="105"/>
        <end position="146"/>
    </location>
</feature>
<dbReference type="EMBL" id="JACGWN010000004">
    <property type="protein sequence ID" value="KAL0452007.1"/>
    <property type="molecule type" value="Genomic_DNA"/>
</dbReference>
<gene>
    <name evidence="3" type="ORF">Slati_1178800</name>
</gene>
<feature type="region of interest" description="Disordered" evidence="1">
    <location>
        <begin position="1"/>
        <end position="99"/>
    </location>
</feature>
<protein>
    <recommendedName>
        <fullName evidence="2">Retrovirus-related Pol polyprotein from transposon TNT 1-94-like beta-barrel domain-containing protein</fullName>
    </recommendedName>
</protein>
<feature type="compositionally biased region" description="Gly residues" evidence="1">
    <location>
        <begin position="49"/>
        <end position="67"/>
    </location>
</feature>
<evidence type="ECO:0000313" key="3">
    <source>
        <dbReference type="EMBL" id="KAL0452007.1"/>
    </source>
</evidence>
<reference evidence="3" key="1">
    <citation type="submission" date="2020-06" db="EMBL/GenBank/DDBJ databases">
        <authorList>
            <person name="Li T."/>
            <person name="Hu X."/>
            <person name="Zhang T."/>
            <person name="Song X."/>
            <person name="Zhang H."/>
            <person name="Dai N."/>
            <person name="Sheng W."/>
            <person name="Hou X."/>
            <person name="Wei L."/>
        </authorList>
    </citation>
    <scope>NUCLEOTIDE SEQUENCE</scope>
    <source>
        <strain evidence="3">KEN1</strain>
        <tissue evidence="3">Leaf</tissue>
    </source>
</reference>
<dbReference type="InterPro" id="IPR054722">
    <property type="entry name" value="PolX-like_BBD"/>
</dbReference>
<feature type="compositionally biased region" description="Polar residues" evidence="1">
    <location>
        <begin position="71"/>
        <end position="87"/>
    </location>
</feature>